<evidence type="ECO:0000259" key="8">
    <source>
        <dbReference type="Pfam" id="PF05504"/>
    </source>
</evidence>
<dbReference type="GO" id="GO:0009847">
    <property type="term" value="P:spore germination"/>
    <property type="evidence" value="ECO:0007669"/>
    <property type="project" value="InterPro"/>
</dbReference>
<dbReference type="Gene3D" id="3.30.300.210">
    <property type="entry name" value="Nutrient germinant receptor protein C, domain 3"/>
    <property type="match status" value="1"/>
</dbReference>
<comment type="subcellular location">
    <subcellularLocation>
        <location evidence="1">Membrane</location>
        <topology evidence="1">Lipid-anchor</topology>
    </subcellularLocation>
</comment>
<name>A0A6H1P501_PRIMG</name>
<dbReference type="InterPro" id="IPR008844">
    <property type="entry name" value="Spore_GerAC-like"/>
</dbReference>
<dbReference type="InterPro" id="IPR046953">
    <property type="entry name" value="Spore_GerAC-like_C"/>
</dbReference>
<reference evidence="10 11" key="1">
    <citation type="submission" date="2020-04" db="EMBL/GenBank/DDBJ databases">
        <title>Genome-Wide Identification of 5-Methylcytosine Sites in Bacterial Genomes By High-Throughput Sequencing of MspJI Restriction Fragments.</title>
        <authorList>
            <person name="Wu V."/>
        </authorList>
    </citation>
    <scope>NUCLEOTIDE SEQUENCE [LARGE SCALE GENOMIC DNA]</scope>
    <source>
        <strain evidence="10 11">S2</strain>
    </source>
</reference>
<dbReference type="PROSITE" id="PS51257">
    <property type="entry name" value="PROKAR_LIPOPROTEIN"/>
    <property type="match status" value="1"/>
</dbReference>
<evidence type="ECO:0000256" key="3">
    <source>
        <dbReference type="ARBA" id="ARBA00022544"/>
    </source>
</evidence>
<reference evidence="10 11" key="2">
    <citation type="submission" date="2020-04" db="EMBL/GenBank/DDBJ databases">
        <authorList>
            <person name="Fomenkov A."/>
            <person name="Anton B.P."/>
            <person name="Roberts R.J."/>
        </authorList>
    </citation>
    <scope>NUCLEOTIDE SEQUENCE [LARGE SCALE GENOMIC DNA]</scope>
    <source>
        <strain evidence="10 11">S2</strain>
    </source>
</reference>
<gene>
    <name evidence="10" type="ORF">HFZ78_19830</name>
</gene>
<evidence type="ECO:0000256" key="1">
    <source>
        <dbReference type="ARBA" id="ARBA00004635"/>
    </source>
</evidence>
<dbReference type="PANTHER" id="PTHR35789:SF1">
    <property type="entry name" value="SPORE GERMINATION PROTEIN B3"/>
    <property type="match status" value="1"/>
</dbReference>
<feature type="domain" description="Spore germination protein N-terminal" evidence="9">
    <location>
        <begin position="23"/>
        <end position="198"/>
    </location>
</feature>
<sequence length="388" mass="43831">MNSIAMKALPIMFLLLSLTGCWDSRELTEFGFIMGISLDQTEEGSIEINAQSYSPTQTTGGMGEGEKQAYTNIKTINESVFDGVRDINRYLGRLPRWSHMRVILIGEEFAKEHDIGEILDFFNRNEDVRLTTLVIVTNGKAADYLTIKPFIERTVSQQLLTIIESSTKYAGKTIKTSMLDIDLQLKSKAKTALIPYFKMNEEQPKAPYSSGLAIISKGKMAELLEPRDVQEVLMLINKFKSGLIEFPCLDDGSQEASKMEALETSLIKTKITPKFTMKPPTIHMLTKIEGTIGELSCTTITNVGEEKKLEDHIKKIIEEKIESVIERMQEEKVDVLGIGNKLYQQDPALWKKWEKEWDDIFADIQFIIDVEVIIRSTGMPIGEKVTGE</sequence>
<keyword evidence="4" id="KW-0732">Signal</keyword>
<evidence type="ECO:0000313" key="11">
    <source>
        <dbReference type="Proteomes" id="UP000501868"/>
    </source>
</evidence>
<evidence type="ECO:0000256" key="4">
    <source>
        <dbReference type="ARBA" id="ARBA00022729"/>
    </source>
</evidence>
<dbReference type="AlphaFoldDB" id="A0A6H1P501"/>
<evidence type="ECO:0000259" key="9">
    <source>
        <dbReference type="Pfam" id="PF25198"/>
    </source>
</evidence>
<dbReference type="EMBL" id="CP051128">
    <property type="protein sequence ID" value="QIZ08670.1"/>
    <property type="molecule type" value="Genomic_DNA"/>
</dbReference>
<proteinExistence type="inferred from homology"/>
<dbReference type="InterPro" id="IPR038501">
    <property type="entry name" value="Spore_GerAC_C_sf"/>
</dbReference>
<organism evidence="10 11">
    <name type="scientific">Priestia megaterium</name>
    <name type="common">Bacillus megaterium</name>
    <dbReference type="NCBI Taxonomy" id="1404"/>
    <lineage>
        <taxon>Bacteria</taxon>
        <taxon>Bacillati</taxon>
        <taxon>Bacillota</taxon>
        <taxon>Bacilli</taxon>
        <taxon>Bacillales</taxon>
        <taxon>Bacillaceae</taxon>
        <taxon>Priestia</taxon>
    </lineage>
</organism>
<dbReference type="PANTHER" id="PTHR35789">
    <property type="entry name" value="SPORE GERMINATION PROTEIN B3"/>
    <property type="match status" value="1"/>
</dbReference>
<evidence type="ECO:0000313" key="10">
    <source>
        <dbReference type="EMBL" id="QIZ08670.1"/>
    </source>
</evidence>
<dbReference type="NCBIfam" id="TIGR02887">
    <property type="entry name" value="spore_ger_x_C"/>
    <property type="match status" value="1"/>
</dbReference>
<dbReference type="Proteomes" id="UP000501868">
    <property type="component" value="Chromosome"/>
</dbReference>
<dbReference type="InterPro" id="IPR057336">
    <property type="entry name" value="GerAC_N"/>
</dbReference>
<dbReference type="GO" id="GO:0016020">
    <property type="term" value="C:membrane"/>
    <property type="evidence" value="ECO:0007669"/>
    <property type="project" value="UniProtKB-SubCell"/>
</dbReference>
<evidence type="ECO:0000256" key="2">
    <source>
        <dbReference type="ARBA" id="ARBA00007886"/>
    </source>
</evidence>
<keyword evidence="6" id="KW-0564">Palmitate</keyword>
<evidence type="ECO:0000256" key="5">
    <source>
        <dbReference type="ARBA" id="ARBA00023136"/>
    </source>
</evidence>
<dbReference type="Pfam" id="PF25198">
    <property type="entry name" value="Spore_GerAC_N"/>
    <property type="match status" value="1"/>
</dbReference>
<keyword evidence="5" id="KW-0472">Membrane</keyword>
<protein>
    <submittedName>
        <fullName evidence="10">Ger(X)C family spore germination protein</fullName>
    </submittedName>
</protein>
<evidence type="ECO:0000256" key="6">
    <source>
        <dbReference type="ARBA" id="ARBA00023139"/>
    </source>
</evidence>
<keyword evidence="3" id="KW-0309">Germination</keyword>
<keyword evidence="7" id="KW-0449">Lipoprotein</keyword>
<feature type="domain" description="Spore germination GerAC-like C-terminal" evidence="8">
    <location>
        <begin position="210"/>
        <end position="378"/>
    </location>
</feature>
<comment type="similarity">
    <text evidence="2">Belongs to the GerABKC lipoprotein family.</text>
</comment>
<accession>A0A6H1P501</accession>
<evidence type="ECO:0000256" key="7">
    <source>
        <dbReference type="ARBA" id="ARBA00023288"/>
    </source>
</evidence>
<dbReference type="Pfam" id="PF05504">
    <property type="entry name" value="Spore_GerAC"/>
    <property type="match status" value="1"/>
</dbReference>